<organism evidence="2 3">
    <name type="scientific">Thermoactinomyces vulgaris</name>
    <dbReference type="NCBI Taxonomy" id="2026"/>
    <lineage>
        <taxon>Bacteria</taxon>
        <taxon>Bacillati</taxon>
        <taxon>Bacillota</taxon>
        <taxon>Bacilli</taxon>
        <taxon>Bacillales</taxon>
        <taxon>Thermoactinomycetaceae</taxon>
        <taxon>Thermoactinomyces</taxon>
    </lineage>
</organism>
<feature type="coiled-coil region" evidence="1">
    <location>
        <begin position="39"/>
        <end position="66"/>
    </location>
</feature>
<keyword evidence="1" id="KW-0175">Coiled coil</keyword>
<reference evidence="2 3" key="1">
    <citation type="submission" date="2020-12" db="EMBL/GenBank/DDBJ databases">
        <title>WGS of Thermoactinomyces spp.</title>
        <authorList>
            <person name="Cheng K."/>
        </authorList>
    </citation>
    <scope>NUCLEOTIDE SEQUENCE [LARGE SCALE GENOMIC DNA]</scope>
    <source>
        <strain evidence="3">CICC 10650\ACCC 41061</strain>
    </source>
</reference>
<evidence type="ECO:0000256" key="1">
    <source>
        <dbReference type="SAM" id="Coils"/>
    </source>
</evidence>
<gene>
    <name evidence="2" type="ORF">I8U22_06535</name>
</gene>
<keyword evidence="3" id="KW-1185">Reference proteome</keyword>
<protein>
    <submittedName>
        <fullName evidence="2">Uncharacterized protein</fullName>
    </submittedName>
</protein>
<accession>A0ABS0QHF7</accession>
<comment type="caution">
    <text evidence="2">The sequence shown here is derived from an EMBL/GenBank/DDBJ whole genome shotgun (WGS) entry which is preliminary data.</text>
</comment>
<dbReference type="RefSeq" id="WP_037994654.1">
    <property type="nucleotide sequence ID" value="NZ_CP036487.1"/>
</dbReference>
<dbReference type="Proteomes" id="UP000641910">
    <property type="component" value="Unassembled WGS sequence"/>
</dbReference>
<sequence length="120" mass="13560">MSEQNNSQFHFDRITGQINIGQGKSKNINMYNAVSTEQINNVKQLVERLLSEINDIKELNDADKEQIKSLVKIVESQMETGKVDQGIVAILNEKLQNISNLFEAGSFLNSTIDTFMNLLK</sequence>
<proteinExistence type="predicted"/>
<evidence type="ECO:0000313" key="2">
    <source>
        <dbReference type="EMBL" id="MBH8588477.1"/>
    </source>
</evidence>
<dbReference type="EMBL" id="JAECVU010000003">
    <property type="protein sequence ID" value="MBH8588477.1"/>
    <property type="molecule type" value="Genomic_DNA"/>
</dbReference>
<name>A0ABS0QHF7_THEVU</name>
<evidence type="ECO:0000313" key="3">
    <source>
        <dbReference type="Proteomes" id="UP000641910"/>
    </source>
</evidence>